<dbReference type="RefSeq" id="WP_184963148.1">
    <property type="nucleotide sequence ID" value="NZ_JACHIN010000005.1"/>
</dbReference>
<evidence type="ECO:0000313" key="3">
    <source>
        <dbReference type="Proteomes" id="UP000568380"/>
    </source>
</evidence>
<reference evidence="2 3" key="1">
    <citation type="submission" date="2020-08" db="EMBL/GenBank/DDBJ databases">
        <title>Genomic Encyclopedia of Type Strains, Phase IV (KMG-IV): sequencing the most valuable type-strain genomes for metagenomic binning, comparative biology and taxonomic classification.</title>
        <authorList>
            <person name="Goeker M."/>
        </authorList>
    </citation>
    <scope>NUCLEOTIDE SEQUENCE [LARGE SCALE GENOMIC DNA]</scope>
    <source>
        <strain evidence="2 3">DSM 45385</strain>
    </source>
</reference>
<feature type="domain" description="STAS" evidence="1">
    <location>
        <begin position="5"/>
        <end position="114"/>
    </location>
</feature>
<dbReference type="EMBL" id="JACHIN010000005">
    <property type="protein sequence ID" value="MBB5078400.1"/>
    <property type="molecule type" value="Genomic_DNA"/>
</dbReference>
<evidence type="ECO:0000259" key="1">
    <source>
        <dbReference type="PROSITE" id="PS50801"/>
    </source>
</evidence>
<sequence>MTNELGVSVTTYPRGVVIHLSGPLGAGAAQRLGEALAAVDERATPAVILDLEQVPACDVQGMGAIIAAMKHAARRDIRLIMAAAGPPVARAVERHGLTERAELRHSVREAVAELEG</sequence>
<comment type="caution">
    <text evidence="2">The sequence shown here is derived from an EMBL/GenBank/DDBJ whole genome shotgun (WGS) entry which is preliminary data.</text>
</comment>
<dbReference type="SUPFAM" id="SSF52091">
    <property type="entry name" value="SpoIIaa-like"/>
    <property type="match status" value="1"/>
</dbReference>
<dbReference type="Gene3D" id="3.30.750.24">
    <property type="entry name" value="STAS domain"/>
    <property type="match status" value="1"/>
</dbReference>
<dbReference type="CDD" id="cd07043">
    <property type="entry name" value="STAS_anti-anti-sigma_factors"/>
    <property type="match status" value="1"/>
</dbReference>
<dbReference type="PROSITE" id="PS50801">
    <property type="entry name" value="STAS"/>
    <property type="match status" value="1"/>
</dbReference>
<accession>A0A7W8EF55</accession>
<protein>
    <submittedName>
        <fullName evidence="2">Anti-anti-sigma factor</fullName>
    </submittedName>
</protein>
<organism evidence="2 3">
    <name type="scientific">Nonomuraea endophytica</name>
    <dbReference type="NCBI Taxonomy" id="714136"/>
    <lineage>
        <taxon>Bacteria</taxon>
        <taxon>Bacillati</taxon>
        <taxon>Actinomycetota</taxon>
        <taxon>Actinomycetes</taxon>
        <taxon>Streptosporangiales</taxon>
        <taxon>Streptosporangiaceae</taxon>
        <taxon>Nonomuraea</taxon>
    </lineage>
</organism>
<dbReference type="InterPro" id="IPR002645">
    <property type="entry name" value="STAS_dom"/>
</dbReference>
<dbReference type="Pfam" id="PF01740">
    <property type="entry name" value="STAS"/>
    <property type="match status" value="1"/>
</dbReference>
<dbReference type="Proteomes" id="UP000568380">
    <property type="component" value="Unassembled WGS sequence"/>
</dbReference>
<proteinExistence type="predicted"/>
<dbReference type="InterPro" id="IPR036513">
    <property type="entry name" value="STAS_dom_sf"/>
</dbReference>
<name>A0A7W8EF55_9ACTN</name>
<gene>
    <name evidence="2" type="ORF">HNR40_003886</name>
</gene>
<dbReference type="AlphaFoldDB" id="A0A7W8EF55"/>
<evidence type="ECO:0000313" key="2">
    <source>
        <dbReference type="EMBL" id="MBB5078400.1"/>
    </source>
</evidence>
<keyword evidence="3" id="KW-1185">Reference proteome</keyword>